<accession>A0A1B8ABK9</accession>
<feature type="region of interest" description="Disordered" evidence="2">
    <location>
        <begin position="1"/>
        <end position="75"/>
    </location>
</feature>
<feature type="coiled-coil region" evidence="1">
    <location>
        <begin position="179"/>
        <end position="206"/>
    </location>
</feature>
<keyword evidence="4" id="KW-1185">Reference proteome</keyword>
<feature type="compositionally biased region" description="Polar residues" evidence="2">
    <location>
        <begin position="12"/>
        <end position="27"/>
    </location>
</feature>
<keyword evidence="1" id="KW-0175">Coiled coil</keyword>
<evidence type="ECO:0000313" key="3">
    <source>
        <dbReference type="EMBL" id="OBS17835.1"/>
    </source>
</evidence>
<feature type="compositionally biased region" description="Low complexity" evidence="2">
    <location>
        <begin position="48"/>
        <end position="59"/>
    </location>
</feature>
<evidence type="ECO:0000256" key="2">
    <source>
        <dbReference type="SAM" id="MobiDB-lite"/>
    </source>
</evidence>
<evidence type="ECO:0000256" key="1">
    <source>
        <dbReference type="SAM" id="Coils"/>
    </source>
</evidence>
<proteinExistence type="predicted"/>
<dbReference type="EMBL" id="LYXU01000004">
    <property type="protein sequence ID" value="OBS17835.1"/>
    <property type="molecule type" value="Genomic_DNA"/>
</dbReference>
<feature type="region of interest" description="Disordered" evidence="2">
    <location>
        <begin position="386"/>
        <end position="438"/>
    </location>
</feature>
<gene>
    <name evidence="3" type="ORF">FPOA_09564</name>
</gene>
<dbReference type="AlphaFoldDB" id="A0A1B8ABK9"/>
<reference evidence="3 4" key="1">
    <citation type="submission" date="2016-06" db="EMBL/GenBank/DDBJ databases">
        <title>Living apart together: crosstalk between the core and supernumerary genomes in a fungal plant pathogen.</title>
        <authorList>
            <person name="Vanheule A."/>
            <person name="Audenaert K."/>
            <person name="Warris S."/>
            <person name="Van De Geest H."/>
            <person name="Schijlen E."/>
            <person name="Hofte M."/>
            <person name="De Saeger S."/>
            <person name="Haesaert G."/>
            <person name="Waalwijk C."/>
            <person name="Van Der Lee T."/>
        </authorList>
    </citation>
    <scope>NUCLEOTIDE SEQUENCE [LARGE SCALE GENOMIC DNA]</scope>
    <source>
        <strain evidence="3 4">2516</strain>
    </source>
</reference>
<evidence type="ECO:0000313" key="4">
    <source>
        <dbReference type="Proteomes" id="UP000091967"/>
    </source>
</evidence>
<dbReference type="Proteomes" id="UP000091967">
    <property type="component" value="Unassembled WGS sequence"/>
</dbReference>
<protein>
    <submittedName>
        <fullName evidence="3">Uncharacterized protein</fullName>
    </submittedName>
</protein>
<organism evidence="3 4">
    <name type="scientific">Fusarium poae</name>
    <dbReference type="NCBI Taxonomy" id="36050"/>
    <lineage>
        <taxon>Eukaryota</taxon>
        <taxon>Fungi</taxon>
        <taxon>Dikarya</taxon>
        <taxon>Ascomycota</taxon>
        <taxon>Pezizomycotina</taxon>
        <taxon>Sordariomycetes</taxon>
        <taxon>Hypocreomycetidae</taxon>
        <taxon>Hypocreales</taxon>
        <taxon>Nectriaceae</taxon>
        <taxon>Fusarium</taxon>
    </lineage>
</organism>
<name>A0A1B8ABK9_FUSPO</name>
<comment type="caution">
    <text evidence="3">The sequence shown here is derived from an EMBL/GenBank/DDBJ whole genome shotgun (WGS) entry which is preliminary data.</text>
</comment>
<feature type="coiled-coil region" evidence="1">
    <location>
        <begin position="242"/>
        <end position="364"/>
    </location>
</feature>
<sequence length="438" mass="50008">MSKSTKPIEVNASGSTRPATLKESASNPGPYLDILMALKTPQDEAKLTRPSSSTPKTTRQVSSQKGGASIHLDTTPVPGRCVPMAGSDCQIIPPSSQMDPRVHEFEKFANLQSQLDEKAQRLVKAEAQIKRQFSQLCKTEDDIHARDEKIKACEKFLASLRSNVAEAKKTMEANNASIIKAAKDKARKDEDKITDLQRRLAIKEKNEEFLKGRLMQSEKDGKAREATMEGLIVENRDLIFENQDLNLEIEDMALEKQNMALEMEKENAMWQEDCRIQKLKSVDLEARCLDAEKAKRAAEDELRKVKQVAEGDRIVKEYLQDELSITEDETDELLTEKYELQSKLKAAENEIERLKCDLATCRVGLNQAEWAIESLKCPPIEVQEEVQWEDLQEGEPQTDDEEDYYEESSESEEEEEEDEEEYEEEYEEEDEECGWVMP</sequence>
<feature type="coiled-coil region" evidence="1">
    <location>
        <begin position="108"/>
        <end position="135"/>
    </location>
</feature>